<organism evidence="13 14">
    <name type="scientific">Oryzias javanicus</name>
    <name type="common">Javanese ricefish</name>
    <name type="synonym">Aplocheilus javanicus</name>
    <dbReference type="NCBI Taxonomy" id="123683"/>
    <lineage>
        <taxon>Eukaryota</taxon>
        <taxon>Metazoa</taxon>
        <taxon>Chordata</taxon>
        <taxon>Craniata</taxon>
        <taxon>Vertebrata</taxon>
        <taxon>Euteleostomi</taxon>
        <taxon>Actinopterygii</taxon>
        <taxon>Neopterygii</taxon>
        <taxon>Teleostei</taxon>
        <taxon>Neoteleostei</taxon>
        <taxon>Acanthomorphata</taxon>
        <taxon>Ovalentaria</taxon>
        <taxon>Atherinomorphae</taxon>
        <taxon>Beloniformes</taxon>
        <taxon>Adrianichthyidae</taxon>
        <taxon>Oryziinae</taxon>
        <taxon>Oryzias</taxon>
    </lineage>
</organism>
<feature type="compositionally biased region" description="Polar residues" evidence="11">
    <location>
        <begin position="1"/>
        <end position="17"/>
    </location>
</feature>
<evidence type="ECO:0000259" key="12">
    <source>
        <dbReference type="PROSITE" id="PS50067"/>
    </source>
</evidence>
<dbReference type="SUPFAM" id="SSF52540">
    <property type="entry name" value="P-loop containing nucleoside triphosphate hydrolases"/>
    <property type="match status" value="1"/>
</dbReference>
<evidence type="ECO:0000256" key="4">
    <source>
        <dbReference type="ARBA" id="ARBA00022741"/>
    </source>
</evidence>
<protein>
    <recommendedName>
        <fullName evidence="9">Kinesin-like protein</fullName>
    </recommendedName>
</protein>
<dbReference type="GO" id="GO:0005874">
    <property type="term" value="C:microtubule"/>
    <property type="evidence" value="ECO:0007669"/>
    <property type="project" value="UniProtKB-KW"/>
</dbReference>
<proteinExistence type="inferred from homology"/>
<dbReference type="InterPro" id="IPR001752">
    <property type="entry name" value="Kinesin_motor_dom"/>
</dbReference>
<evidence type="ECO:0000256" key="7">
    <source>
        <dbReference type="ARBA" id="ARBA00023212"/>
    </source>
</evidence>
<dbReference type="Pfam" id="PF00225">
    <property type="entry name" value="Kinesin"/>
    <property type="match status" value="1"/>
</dbReference>
<name>A0A3S2Q111_ORYJA</name>
<keyword evidence="10" id="KW-0175">Coiled coil</keyword>
<comment type="subcellular location">
    <subcellularLocation>
        <location evidence="1">Cytoplasm</location>
        <location evidence="1">Cytoskeleton</location>
    </subcellularLocation>
</comment>
<evidence type="ECO:0000256" key="11">
    <source>
        <dbReference type="SAM" id="MobiDB-lite"/>
    </source>
</evidence>
<dbReference type="PROSITE" id="PS00411">
    <property type="entry name" value="KINESIN_MOTOR_1"/>
    <property type="match status" value="1"/>
</dbReference>
<accession>A0A3S2Q111</accession>
<feature type="binding site" evidence="8">
    <location>
        <begin position="336"/>
        <end position="343"/>
    </location>
    <ligand>
        <name>ATP</name>
        <dbReference type="ChEBI" id="CHEBI:30616"/>
    </ligand>
</feature>
<feature type="region of interest" description="Disordered" evidence="11">
    <location>
        <begin position="71"/>
        <end position="111"/>
    </location>
</feature>
<dbReference type="PROSITE" id="PS50067">
    <property type="entry name" value="KINESIN_MOTOR_2"/>
    <property type="match status" value="1"/>
</dbReference>
<dbReference type="AlphaFoldDB" id="A0A3S2Q111"/>
<keyword evidence="14" id="KW-1185">Reference proteome</keyword>
<evidence type="ECO:0000256" key="6">
    <source>
        <dbReference type="ARBA" id="ARBA00023175"/>
    </source>
</evidence>
<dbReference type="EMBL" id="CM012447">
    <property type="protein sequence ID" value="RVE66788.1"/>
    <property type="molecule type" value="Genomic_DNA"/>
</dbReference>
<comment type="similarity">
    <text evidence="2">Belongs to the TRAFAC class myosin-kinesin ATPase superfamily. Kinesin family. KIN-14 subfamily.</text>
</comment>
<evidence type="ECO:0000256" key="1">
    <source>
        <dbReference type="ARBA" id="ARBA00004245"/>
    </source>
</evidence>
<dbReference type="Gene3D" id="1.10.287.1490">
    <property type="match status" value="1"/>
</dbReference>
<dbReference type="InterPro" id="IPR019821">
    <property type="entry name" value="Kinesin_motor_CS"/>
</dbReference>
<feature type="domain" description="Kinesin motor" evidence="12">
    <location>
        <begin position="247"/>
        <end position="535"/>
    </location>
</feature>
<evidence type="ECO:0000256" key="2">
    <source>
        <dbReference type="ARBA" id="ARBA00010899"/>
    </source>
</evidence>
<sequence>MTSKRVLTSSNSENSQFMAPAEKKMRREQDVHKPQAAATVIGHRQAPVVATRAPLSASTRTAGAATVAIGPSRGVSKRPTASAAPRGAAVPKPSATTKTVGVGGSRRKPWDLKGKNRVSQLEKQVEQQKSQISKYESQLEALSQVRQELEKVSNDKNLLEKELSNLEQKYKVMETLRDSQETELQTLKMKLSVQESSMNRLQSSLRDREEEVHSLKETVAEQKEELHAGEMERRRLHNTIQELKARNIRVFCRVRPLVNGGFSKHIQLPASDDKSIVLAKTEESHTGKTADTQKNYNFSFDKVFGPHASQQEIFEEISLLVQSALDGYNVCVFAYGQTGSGKTYTMEGDEYDDTRGVIPRAVQQVFKAGQKLATQGWEFTFTASFVEIYNETLRDLLYTGKASKRPEHEIRKTANNEVTVTNLTYEKVYTEDQVQGLITLAKENRPQHRRPKMTAHPAPSVFQLHIEGVNSGRDVTCKSTLCLVDLAGSERMVKSQSQGDRFKEMTAINSSLSTWASSSLRLRTRRATFHTETPS</sequence>
<dbReference type="InterPro" id="IPR027640">
    <property type="entry name" value="Kinesin-like_fam"/>
</dbReference>
<dbReference type="OrthoDB" id="3176171at2759"/>
<keyword evidence="7" id="KW-0206">Cytoskeleton</keyword>
<evidence type="ECO:0000313" key="14">
    <source>
        <dbReference type="Proteomes" id="UP000283210"/>
    </source>
</evidence>
<evidence type="ECO:0000256" key="5">
    <source>
        <dbReference type="ARBA" id="ARBA00022840"/>
    </source>
</evidence>
<reference evidence="13 14" key="2">
    <citation type="submission" date="2019-01" db="EMBL/GenBank/DDBJ databases">
        <title>A chromosome length genome reference of the Java medaka (oryzias javanicus).</title>
        <authorList>
            <person name="Herpin A."/>
            <person name="Takehana Y."/>
            <person name="Naruse K."/>
            <person name="Ansai S."/>
            <person name="Kawaguchi M."/>
        </authorList>
    </citation>
    <scope>NUCLEOTIDE SEQUENCE [LARGE SCALE GENOMIC DNA]</scope>
    <source>
        <strain evidence="13">RS831</strain>
        <tissue evidence="13">Whole body</tissue>
    </source>
</reference>
<evidence type="ECO:0000256" key="8">
    <source>
        <dbReference type="PROSITE-ProRule" id="PRU00283"/>
    </source>
</evidence>
<evidence type="ECO:0000256" key="10">
    <source>
        <dbReference type="SAM" id="Coils"/>
    </source>
</evidence>
<dbReference type="PRINTS" id="PR00380">
    <property type="entry name" value="KINESINHEAVY"/>
</dbReference>
<dbReference type="Gene3D" id="3.40.850.10">
    <property type="entry name" value="Kinesin motor domain"/>
    <property type="match status" value="1"/>
</dbReference>
<keyword evidence="3 9" id="KW-0493">Microtubule</keyword>
<evidence type="ECO:0000313" key="13">
    <source>
        <dbReference type="EMBL" id="RVE66788.1"/>
    </source>
</evidence>
<dbReference type="InterPro" id="IPR027417">
    <property type="entry name" value="P-loop_NTPase"/>
</dbReference>
<dbReference type="Proteomes" id="UP000283210">
    <property type="component" value="Chromosome 11"/>
</dbReference>
<gene>
    <name evidence="13" type="ORF">OJAV_G00110920</name>
</gene>
<keyword evidence="7" id="KW-0963">Cytoplasm</keyword>
<dbReference type="GO" id="GO:0008017">
    <property type="term" value="F:microtubule binding"/>
    <property type="evidence" value="ECO:0007669"/>
    <property type="project" value="InterPro"/>
</dbReference>
<dbReference type="GO" id="GO:0003777">
    <property type="term" value="F:microtubule motor activity"/>
    <property type="evidence" value="ECO:0007669"/>
    <property type="project" value="InterPro"/>
</dbReference>
<keyword evidence="5 8" id="KW-0067">ATP-binding</keyword>
<keyword evidence="6 8" id="KW-0505">Motor protein</keyword>
<evidence type="ECO:0000256" key="9">
    <source>
        <dbReference type="RuleBase" id="RU000394"/>
    </source>
</evidence>
<dbReference type="SMART" id="SM00129">
    <property type="entry name" value="KISc"/>
    <property type="match status" value="1"/>
</dbReference>
<dbReference type="InterPro" id="IPR036961">
    <property type="entry name" value="Kinesin_motor_dom_sf"/>
</dbReference>
<dbReference type="PANTHER" id="PTHR47972:SF45">
    <property type="entry name" value="PROTEIN CLARET SEGREGATIONAL"/>
    <property type="match status" value="1"/>
</dbReference>
<reference evidence="13 14" key="1">
    <citation type="submission" date="2018-11" db="EMBL/GenBank/DDBJ databases">
        <authorList>
            <person name="Lopez-Roques C."/>
            <person name="Donnadieu C."/>
            <person name="Bouchez O."/>
            <person name="Klopp C."/>
            <person name="Cabau C."/>
            <person name="Zahm M."/>
        </authorList>
    </citation>
    <scope>NUCLEOTIDE SEQUENCE [LARGE SCALE GENOMIC DNA]</scope>
    <source>
        <strain evidence="13">RS831</strain>
        <tissue evidence="13">Whole body</tissue>
    </source>
</reference>
<keyword evidence="4 8" id="KW-0547">Nucleotide-binding</keyword>
<evidence type="ECO:0000256" key="3">
    <source>
        <dbReference type="ARBA" id="ARBA00022701"/>
    </source>
</evidence>
<dbReference type="PANTHER" id="PTHR47972">
    <property type="entry name" value="KINESIN-LIKE PROTEIN KLP-3"/>
    <property type="match status" value="1"/>
</dbReference>
<feature type="compositionally biased region" description="Basic and acidic residues" evidence="11">
    <location>
        <begin position="21"/>
        <end position="33"/>
    </location>
</feature>
<feature type="region of interest" description="Disordered" evidence="11">
    <location>
        <begin position="1"/>
        <end position="35"/>
    </location>
</feature>
<dbReference type="GO" id="GO:0005524">
    <property type="term" value="F:ATP binding"/>
    <property type="evidence" value="ECO:0007669"/>
    <property type="project" value="UniProtKB-UniRule"/>
</dbReference>
<feature type="coiled-coil region" evidence="10">
    <location>
        <begin position="118"/>
        <end position="246"/>
    </location>
</feature>
<dbReference type="GO" id="GO:0007018">
    <property type="term" value="P:microtubule-based movement"/>
    <property type="evidence" value="ECO:0007669"/>
    <property type="project" value="InterPro"/>
</dbReference>